<protein>
    <submittedName>
        <fullName evidence="6">Putative RuvB domain containing protein</fullName>
    </submittedName>
</protein>
<dbReference type="GO" id="GO:0005524">
    <property type="term" value="F:ATP binding"/>
    <property type="evidence" value="ECO:0007669"/>
    <property type="project" value="UniProtKB-KW"/>
</dbReference>
<proteinExistence type="predicted"/>
<dbReference type="GO" id="GO:0006281">
    <property type="term" value="P:DNA repair"/>
    <property type="evidence" value="ECO:0007669"/>
    <property type="project" value="InterPro"/>
</dbReference>
<dbReference type="Gene3D" id="3.40.50.300">
    <property type="entry name" value="P-loop containing nucleotide triphosphate hydrolases"/>
    <property type="match status" value="1"/>
</dbReference>
<feature type="domain" description="RuvB-like AAA+ ATPase" evidence="5">
    <location>
        <begin position="78"/>
        <end position="174"/>
    </location>
</feature>
<dbReference type="InterPro" id="IPR036390">
    <property type="entry name" value="WH_DNA-bd_sf"/>
</dbReference>
<dbReference type="GO" id="GO:0009378">
    <property type="term" value="F:four-way junction helicase activity"/>
    <property type="evidence" value="ECO:0007669"/>
    <property type="project" value="InterPro"/>
</dbReference>
<dbReference type="Gene3D" id="1.10.10.10">
    <property type="entry name" value="Winged helix-like DNA-binding domain superfamily/Winged helix DNA-binding domain"/>
    <property type="match status" value="1"/>
</dbReference>
<feature type="domain" description="RuvB winged helix C-terminal" evidence="4">
    <location>
        <begin position="282"/>
        <end position="341"/>
    </location>
</feature>
<evidence type="ECO:0000256" key="3">
    <source>
        <dbReference type="ARBA" id="ARBA00023125"/>
    </source>
</evidence>
<dbReference type="PANTHER" id="PTHR42848">
    <property type="match status" value="1"/>
</dbReference>
<dbReference type="InterPro" id="IPR027417">
    <property type="entry name" value="P-loop_NTPase"/>
</dbReference>
<dbReference type="Pfam" id="PF05491">
    <property type="entry name" value="WHD_RuvB"/>
    <property type="match status" value="1"/>
</dbReference>
<name>A0A6M3KYL1_9ZZZZ</name>
<dbReference type="InterPro" id="IPR008824">
    <property type="entry name" value="RuvB-like_N"/>
</dbReference>
<evidence type="ECO:0000256" key="2">
    <source>
        <dbReference type="ARBA" id="ARBA00022840"/>
    </source>
</evidence>
<reference evidence="6" key="1">
    <citation type="submission" date="2020-03" db="EMBL/GenBank/DDBJ databases">
        <title>The deep terrestrial virosphere.</title>
        <authorList>
            <person name="Holmfeldt K."/>
            <person name="Nilsson E."/>
            <person name="Simone D."/>
            <person name="Lopez-Fernandez M."/>
            <person name="Wu X."/>
            <person name="de Brujin I."/>
            <person name="Lundin D."/>
            <person name="Andersson A."/>
            <person name="Bertilsson S."/>
            <person name="Dopson M."/>
        </authorList>
    </citation>
    <scope>NUCLEOTIDE SEQUENCE</scope>
    <source>
        <strain evidence="6">MM415B03043</strain>
    </source>
</reference>
<dbReference type="Pfam" id="PF05496">
    <property type="entry name" value="RuvB_N"/>
    <property type="match status" value="1"/>
</dbReference>
<keyword evidence="2" id="KW-0067">ATP-binding</keyword>
<dbReference type="PANTHER" id="PTHR42848:SF1">
    <property type="entry name" value="HOLLIDAY JUNCTION BRANCH MIGRATION COMPLEX SUBUNIT RUVB"/>
    <property type="match status" value="1"/>
</dbReference>
<dbReference type="SUPFAM" id="SSF52540">
    <property type="entry name" value="P-loop containing nucleoside triphosphate hydrolases"/>
    <property type="match status" value="1"/>
</dbReference>
<evidence type="ECO:0000256" key="1">
    <source>
        <dbReference type="ARBA" id="ARBA00022741"/>
    </source>
</evidence>
<dbReference type="EMBL" id="MT142685">
    <property type="protein sequence ID" value="QJA87149.1"/>
    <property type="molecule type" value="Genomic_DNA"/>
</dbReference>
<evidence type="ECO:0000259" key="5">
    <source>
        <dbReference type="Pfam" id="PF05496"/>
    </source>
</evidence>
<dbReference type="CDD" id="cd00009">
    <property type="entry name" value="AAA"/>
    <property type="match status" value="1"/>
</dbReference>
<keyword evidence="1" id="KW-0547">Nucleotide-binding</keyword>
<dbReference type="Gene3D" id="1.10.8.60">
    <property type="match status" value="1"/>
</dbReference>
<dbReference type="InterPro" id="IPR008823">
    <property type="entry name" value="RuvB_wg_C"/>
</dbReference>
<evidence type="ECO:0000313" key="6">
    <source>
        <dbReference type="EMBL" id="QJA87149.1"/>
    </source>
</evidence>
<gene>
    <name evidence="6" type="ORF">MM415B03043_0001</name>
</gene>
<accession>A0A6M3KYL1</accession>
<dbReference type="AlphaFoldDB" id="A0A6M3KYL1"/>
<evidence type="ECO:0000259" key="4">
    <source>
        <dbReference type="Pfam" id="PF05491"/>
    </source>
</evidence>
<dbReference type="InterPro" id="IPR004605">
    <property type="entry name" value="DNA_helicase_Holl-junc_RuvB"/>
</dbReference>
<organism evidence="6">
    <name type="scientific">viral metagenome</name>
    <dbReference type="NCBI Taxonomy" id="1070528"/>
    <lineage>
        <taxon>unclassified sequences</taxon>
        <taxon>metagenomes</taxon>
        <taxon>organismal metagenomes</taxon>
    </lineage>
</organism>
<dbReference type="InterPro" id="IPR036388">
    <property type="entry name" value="WH-like_DNA-bd_sf"/>
</dbReference>
<dbReference type="SUPFAM" id="SSF46785">
    <property type="entry name" value="Winged helix' DNA-binding domain"/>
    <property type="match status" value="1"/>
</dbReference>
<sequence length="351" mass="39581">MWGYRIVGHTFPTIASHIGEIMKFKNLFDKCYICGRGDKPLRQIDINQFICEDCIKKQEKKKNKRPRGIKRGWNDLVTPQDFKSYIGQEPIKQELNTILKATKVHGIPVQHVLFSGSFGLGKTTLARIFADMVGDNSYATAISIHDERDFPKSQVVIIDEIHTIREEEWLLTVMDKGAQTVLGATTTAGSLSGPLRSRFVSLVLQPYSVAELQVMVKGAAKNLKYDCPEYVSHAVARRGKTVARIALFLFKRVYDRIILNNGAVTPELLDEWFSDMKLDPDGLDNADRAYLSCLSDKPTGLQNIAAMTGLDRITLEETIEPYLLTHGFIQRTPRGRILGNKKPKGIWDARE</sequence>
<dbReference type="GO" id="GO:0006310">
    <property type="term" value="P:DNA recombination"/>
    <property type="evidence" value="ECO:0007669"/>
    <property type="project" value="InterPro"/>
</dbReference>
<dbReference type="GO" id="GO:0003677">
    <property type="term" value="F:DNA binding"/>
    <property type="evidence" value="ECO:0007669"/>
    <property type="project" value="UniProtKB-KW"/>
</dbReference>
<keyword evidence="3" id="KW-0238">DNA-binding</keyword>